<dbReference type="InterPro" id="IPR009699">
    <property type="entry name" value="Mastadenovirus_E4/Orf3"/>
</dbReference>
<evidence type="ECO:0000313" key="1">
    <source>
        <dbReference type="EMBL" id="AWO77123.1"/>
    </source>
</evidence>
<dbReference type="Proteomes" id="UP000319740">
    <property type="component" value="Segment"/>
</dbReference>
<protein>
    <submittedName>
        <fullName evidence="1">E4 ORFE</fullName>
    </submittedName>
</protein>
<accession>A0A2U9AGB1</accession>
<dbReference type="Gene3D" id="3.30.70.2870">
    <property type="entry name" value="Mastadenovirus E4 ORF3"/>
    <property type="match status" value="1"/>
</dbReference>
<name>A0A2U9AGB1_ADET1</name>
<dbReference type="EMBL" id="MF780605">
    <property type="protein sequence ID" value="AWO77123.1"/>
    <property type="molecule type" value="Genomic_DNA"/>
</dbReference>
<dbReference type="Pfam" id="PF06931">
    <property type="entry name" value="Adeno_E4_ORF3"/>
    <property type="match status" value="1"/>
</dbReference>
<dbReference type="InterPro" id="IPR038368">
    <property type="entry name" value="Mastadenovirus_E4/Orf3_sf"/>
</dbReference>
<organism evidence="1 2">
    <name type="scientific">Tree shrew adenovirus serotype 1</name>
    <name type="common">TSAdV-1</name>
    <name type="synonym">Tupaia adenovirus 1</name>
    <dbReference type="NCBI Taxonomy" id="47680"/>
    <lineage>
        <taxon>Viruses</taxon>
        <taxon>Varidnaviria</taxon>
        <taxon>Bamfordvirae</taxon>
        <taxon>Preplasmiviricota</taxon>
        <taxon>Polisuviricotina</taxon>
        <taxon>Pharingeaviricetes</taxon>
        <taxon>Rowavirales</taxon>
        <taxon>Adenoviridae</taxon>
        <taxon>Mastadenovirus</taxon>
        <taxon>Mastadenovirus tupaiae</taxon>
        <taxon>Tree shrew mastadenovirus A</taxon>
    </lineage>
</organism>
<reference evidence="1 2" key="1">
    <citation type="submission" date="2017-08" db="EMBL/GenBank/DDBJ databases">
        <title>The genome of a new adenovirus from tree shrew.</title>
        <authorList>
            <person name="Song Q."/>
            <person name="Sun X."/>
            <person name="Dai J."/>
        </authorList>
    </citation>
    <scope>NUCLEOTIDE SEQUENCE [LARGE SCALE GENOMIC DNA]</scope>
    <source>
        <strain evidence="1">KM</strain>
    </source>
</reference>
<evidence type="ECO:0000313" key="2">
    <source>
        <dbReference type="Proteomes" id="UP000319740"/>
    </source>
</evidence>
<sequence length="114" mass="12984">MMQAMLMLTPDASLIQLFDAKGLNLCTVLRDSLQKWVAEEAWAAMEEVFCQLIPCGETFRFLVILKVAPGMLERLANHLSNWMLYDLVLSYSSVDQRVRPDLSSIKFTTLTNLL</sequence>
<organismHost>
    <name type="scientific">Tupaiidae</name>
    <name type="common">tree shrews</name>
    <dbReference type="NCBI Taxonomy" id="9393"/>
</organismHost>
<proteinExistence type="predicted"/>